<evidence type="ECO:0000313" key="1">
    <source>
        <dbReference type="EMBL" id="MEN2767682.1"/>
    </source>
</evidence>
<reference evidence="1 2" key="1">
    <citation type="submission" date="2024-05" db="EMBL/GenBank/DDBJ databases">
        <authorList>
            <person name="Haq I."/>
            <person name="Ullah Z."/>
            <person name="Ahmad R."/>
            <person name="Li M."/>
            <person name="Tong Y."/>
        </authorList>
    </citation>
    <scope>NUCLEOTIDE SEQUENCE [LARGE SCALE GENOMIC DNA]</scope>
    <source>
        <strain evidence="1 2">16A2E</strain>
    </source>
</reference>
<gene>
    <name evidence="1" type="ORF">ABC228_10820</name>
</gene>
<evidence type="ECO:0000313" key="2">
    <source>
        <dbReference type="Proteomes" id="UP001444625"/>
    </source>
</evidence>
<sequence>MQKRLVNVSRIGITSIAFSSMINIGDAVYYTPRSRAIAVQKEGSIFTSDDEKEFQDFPIFRMKPKWLESNIPVHERSFHHNDHIHVGHVSITGVSQSSIAQVGGIQHIDAEARIKHIRILRNEEDNFE</sequence>
<comment type="caution">
    <text evidence="1">The sequence shown here is derived from an EMBL/GenBank/DDBJ whole genome shotgun (WGS) entry which is preliminary data.</text>
</comment>
<dbReference type="Proteomes" id="UP001444625">
    <property type="component" value="Unassembled WGS sequence"/>
</dbReference>
<dbReference type="RefSeq" id="WP_345825148.1">
    <property type="nucleotide sequence ID" value="NZ_JBDIML010000003.1"/>
</dbReference>
<keyword evidence="2" id="KW-1185">Reference proteome</keyword>
<protein>
    <submittedName>
        <fullName evidence="1">Spore germination protein GerPE</fullName>
    </submittedName>
</protein>
<accession>A0ABU9XLG0</accession>
<dbReference type="EMBL" id="JBDIML010000003">
    <property type="protein sequence ID" value="MEN2767682.1"/>
    <property type="molecule type" value="Genomic_DNA"/>
</dbReference>
<dbReference type="Pfam" id="PF10970">
    <property type="entry name" value="GerPE"/>
    <property type="match status" value="1"/>
</dbReference>
<dbReference type="InterPro" id="IPR024496">
    <property type="entry name" value="Spore_germ_GerPE"/>
</dbReference>
<proteinExistence type="predicted"/>
<organism evidence="1 2">
    <name type="scientific">Ornithinibacillus xuwenensis</name>
    <dbReference type="NCBI Taxonomy" id="3144668"/>
    <lineage>
        <taxon>Bacteria</taxon>
        <taxon>Bacillati</taxon>
        <taxon>Bacillota</taxon>
        <taxon>Bacilli</taxon>
        <taxon>Bacillales</taxon>
        <taxon>Bacillaceae</taxon>
        <taxon>Ornithinibacillus</taxon>
    </lineage>
</organism>
<name>A0ABU9XLG0_9BACI</name>